<dbReference type="AlphaFoldDB" id="A0A2V0PMC4"/>
<evidence type="ECO:0000256" key="7">
    <source>
        <dbReference type="ARBA" id="ARBA00038475"/>
    </source>
</evidence>
<keyword evidence="3" id="KW-0812">Transmembrane</keyword>
<evidence type="ECO:0008006" key="11">
    <source>
        <dbReference type="Google" id="ProtNLM"/>
    </source>
</evidence>
<comment type="similarity">
    <text evidence="7">Belongs to the MPDU1 (TC 2.A.43.3) family.</text>
</comment>
<dbReference type="SMART" id="SM00679">
    <property type="entry name" value="CTNS"/>
    <property type="match status" value="1"/>
</dbReference>
<comment type="caution">
    <text evidence="9">The sequence shown here is derived from an EMBL/GenBank/DDBJ whole genome shotgun (WGS) entry which is preliminary data.</text>
</comment>
<dbReference type="InterPro" id="IPR016817">
    <property type="entry name" value="MannP-dilichol_defect-1"/>
</dbReference>
<reference evidence="9 10" key="1">
    <citation type="journal article" date="2018" name="Sci. Rep.">
        <title>Raphidocelis subcapitata (=Pseudokirchneriella subcapitata) provides an insight into genome evolution and environmental adaptations in the Sphaeropleales.</title>
        <authorList>
            <person name="Suzuki S."/>
            <person name="Yamaguchi H."/>
            <person name="Nakajima N."/>
            <person name="Kawachi M."/>
        </authorList>
    </citation>
    <scope>NUCLEOTIDE SEQUENCE [LARGE SCALE GENOMIC DNA]</scope>
    <source>
        <strain evidence="9 10">NIES-35</strain>
    </source>
</reference>
<organism evidence="9 10">
    <name type="scientific">Raphidocelis subcapitata</name>
    <dbReference type="NCBI Taxonomy" id="307507"/>
    <lineage>
        <taxon>Eukaryota</taxon>
        <taxon>Viridiplantae</taxon>
        <taxon>Chlorophyta</taxon>
        <taxon>core chlorophytes</taxon>
        <taxon>Chlorophyceae</taxon>
        <taxon>CS clade</taxon>
        <taxon>Sphaeropleales</taxon>
        <taxon>Selenastraceae</taxon>
        <taxon>Raphidocelis</taxon>
    </lineage>
</organism>
<dbReference type="GO" id="GO:0016020">
    <property type="term" value="C:membrane"/>
    <property type="evidence" value="ECO:0007669"/>
    <property type="project" value="UniProtKB-SubCell"/>
</dbReference>
<evidence type="ECO:0000313" key="10">
    <source>
        <dbReference type="Proteomes" id="UP000247498"/>
    </source>
</evidence>
<keyword evidence="2" id="KW-0813">Transport</keyword>
<protein>
    <recommendedName>
        <fullName evidence="11">Mannose-P-dolichol utilization defect 1 protein</fullName>
    </recommendedName>
</protein>
<evidence type="ECO:0000256" key="5">
    <source>
        <dbReference type="ARBA" id="ARBA00022989"/>
    </source>
</evidence>
<dbReference type="InParanoid" id="A0A2V0PMC4"/>
<evidence type="ECO:0000256" key="1">
    <source>
        <dbReference type="ARBA" id="ARBA00004141"/>
    </source>
</evidence>
<evidence type="ECO:0000256" key="8">
    <source>
        <dbReference type="SAM" id="MobiDB-lite"/>
    </source>
</evidence>
<keyword evidence="10" id="KW-1185">Reference proteome</keyword>
<evidence type="ECO:0000256" key="4">
    <source>
        <dbReference type="ARBA" id="ARBA00022737"/>
    </source>
</evidence>
<keyword evidence="6" id="KW-0472">Membrane</keyword>
<proteinExistence type="inferred from homology"/>
<gene>
    <name evidence="9" type="ORF">Rsub_11498</name>
</gene>
<evidence type="ECO:0000256" key="2">
    <source>
        <dbReference type="ARBA" id="ARBA00022448"/>
    </source>
</evidence>
<keyword evidence="5" id="KW-1133">Transmembrane helix</keyword>
<dbReference type="Gene3D" id="1.20.1280.290">
    <property type="match status" value="1"/>
</dbReference>
<feature type="compositionally biased region" description="Low complexity" evidence="8">
    <location>
        <begin position="163"/>
        <end position="177"/>
    </location>
</feature>
<evidence type="ECO:0000256" key="3">
    <source>
        <dbReference type="ARBA" id="ARBA00022692"/>
    </source>
</evidence>
<name>A0A2V0PMC4_9CHLO</name>
<comment type="subcellular location">
    <subcellularLocation>
        <location evidence="1">Membrane</location>
        <topology evidence="1">Multi-pass membrane protein</topology>
    </subcellularLocation>
</comment>
<dbReference type="InterPro" id="IPR006603">
    <property type="entry name" value="PQ-loop_rpt"/>
</dbReference>
<sequence>MSGYAFNTFGEVAACWVQDVVLIGLILRFSGTPTWVAAVVFGSLAALSAWLLSPACPPPMLAALQASTILTMALGSRLPQIVLNWRRGNAGMLSVMSCGLNVAGNAARVFTTLVLTRDPLLLGGIITQGTMNCILLYQSIDTSMRRRRGLLPPIVNAGSSKKAAGAPQQQQQQHAAAGSEGRLAQAVATDGGADGAGAAMPPLVPQPAA</sequence>
<accession>A0A2V0PMC4</accession>
<dbReference type="PANTHER" id="PTHR12226">
    <property type="entry name" value="MANNOSE-P-DOLICHOL UTILIZATION DEFECT 1 LEC35 -RELATED"/>
    <property type="match status" value="1"/>
</dbReference>
<dbReference type="EMBL" id="BDRX01000127">
    <property type="protein sequence ID" value="GBF98507.1"/>
    <property type="molecule type" value="Genomic_DNA"/>
</dbReference>
<dbReference type="PANTHER" id="PTHR12226:SF2">
    <property type="entry name" value="MANNOSE-P-DOLICHOL UTILIZATION DEFECT 1 PROTEIN"/>
    <property type="match status" value="1"/>
</dbReference>
<dbReference type="Pfam" id="PF04193">
    <property type="entry name" value="PQ-loop"/>
    <property type="match status" value="1"/>
</dbReference>
<evidence type="ECO:0000313" key="9">
    <source>
        <dbReference type="EMBL" id="GBF98507.1"/>
    </source>
</evidence>
<dbReference type="Proteomes" id="UP000247498">
    <property type="component" value="Unassembled WGS sequence"/>
</dbReference>
<keyword evidence="4" id="KW-0677">Repeat</keyword>
<feature type="compositionally biased region" description="Low complexity" evidence="8">
    <location>
        <begin position="184"/>
        <end position="199"/>
    </location>
</feature>
<dbReference type="OrthoDB" id="271506at2759"/>
<feature type="region of interest" description="Disordered" evidence="8">
    <location>
        <begin position="157"/>
        <end position="209"/>
    </location>
</feature>
<evidence type="ECO:0000256" key="6">
    <source>
        <dbReference type="ARBA" id="ARBA00023136"/>
    </source>
</evidence>